<evidence type="ECO:0000259" key="7">
    <source>
        <dbReference type="PROSITE" id="PS51485"/>
    </source>
</evidence>
<keyword evidence="8" id="KW-1185">Reference proteome</keyword>
<feature type="transmembrane region" description="Helical" evidence="5">
    <location>
        <begin position="162"/>
        <end position="181"/>
    </location>
</feature>
<dbReference type="OrthoDB" id="206968at2759"/>
<name>A0A6P8EK44_PUNGR</name>
<sequence>MAGFGIVWAIVGAVLCLGVPSMATVYTVGDTAGWAMGTDYTTWTKGKTFAVGDSLAFNYGGGHTVDEVSQSDYSSCTTGNSISSDSSGSTTIPLKTAGTHYFICGSMGHCAGGMKLAVTVKASSPSSSGSTTPASSGSPPSSTTTTSPATTSTTGSSSGATVSPIGPFLASLVGALALVFLS</sequence>
<keyword evidence="2" id="KW-0186">Copper</keyword>
<proteinExistence type="predicted"/>
<evidence type="ECO:0000256" key="4">
    <source>
        <dbReference type="SAM" id="MobiDB-lite"/>
    </source>
</evidence>
<feature type="signal peptide" evidence="6">
    <location>
        <begin position="1"/>
        <end position="18"/>
    </location>
</feature>
<dbReference type="InterPro" id="IPR039391">
    <property type="entry name" value="Phytocyanin-like"/>
</dbReference>
<keyword evidence="6" id="KW-0732">Signal</keyword>
<evidence type="ECO:0000256" key="5">
    <source>
        <dbReference type="SAM" id="Phobius"/>
    </source>
</evidence>
<evidence type="ECO:0000256" key="2">
    <source>
        <dbReference type="ARBA" id="ARBA00023008"/>
    </source>
</evidence>
<dbReference type="PANTHER" id="PTHR33021:SF193">
    <property type="entry name" value="OS06G0218600 PROTEIN"/>
    <property type="match status" value="1"/>
</dbReference>
<keyword evidence="5" id="KW-0812">Transmembrane</keyword>
<dbReference type="RefSeq" id="XP_031406729.1">
    <property type="nucleotide sequence ID" value="XM_031550869.1"/>
</dbReference>
<dbReference type="GeneID" id="116215231"/>
<gene>
    <name evidence="9" type="primary">LOC116215231</name>
</gene>
<dbReference type="GO" id="GO:0009055">
    <property type="term" value="F:electron transfer activity"/>
    <property type="evidence" value="ECO:0007669"/>
    <property type="project" value="InterPro"/>
</dbReference>
<organism evidence="8 9">
    <name type="scientific">Punica granatum</name>
    <name type="common">Pomegranate</name>
    <dbReference type="NCBI Taxonomy" id="22663"/>
    <lineage>
        <taxon>Eukaryota</taxon>
        <taxon>Viridiplantae</taxon>
        <taxon>Streptophyta</taxon>
        <taxon>Embryophyta</taxon>
        <taxon>Tracheophyta</taxon>
        <taxon>Spermatophyta</taxon>
        <taxon>Magnoliopsida</taxon>
        <taxon>eudicotyledons</taxon>
        <taxon>Gunneridae</taxon>
        <taxon>Pentapetalae</taxon>
        <taxon>rosids</taxon>
        <taxon>malvids</taxon>
        <taxon>Myrtales</taxon>
        <taxon>Lythraceae</taxon>
        <taxon>Punica</taxon>
    </lineage>
</organism>
<dbReference type="GO" id="GO:0005886">
    <property type="term" value="C:plasma membrane"/>
    <property type="evidence" value="ECO:0007669"/>
    <property type="project" value="TreeGrafter"/>
</dbReference>
<keyword evidence="1" id="KW-0479">Metal-binding</keyword>
<feature type="domain" description="Phytocyanin" evidence="7">
    <location>
        <begin position="24"/>
        <end position="122"/>
    </location>
</feature>
<dbReference type="FunFam" id="2.60.40.420:FF:000003">
    <property type="entry name" value="Blue copper"/>
    <property type="match status" value="1"/>
</dbReference>
<reference evidence="8" key="1">
    <citation type="journal article" date="2020" name="Plant Biotechnol. J.">
        <title>The pomegranate (Punica granatum L.) draft genome dissects genetic divergence between soft- and hard-seeded cultivars.</title>
        <authorList>
            <person name="Luo X."/>
            <person name="Li H."/>
            <person name="Wu Z."/>
            <person name="Yao W."/>
            <person name="Zhao P."/>
            <person name="Cao D."/>
            <person name="Yu H."/>
            <person name="Li K."/>
            <person name="Poudel K."/>
            <person name="Zhao D."/>
            <person name="Zhang F."/>
            <person name="Xia X."/>
            <person name="Chen L."/>
            <person name="Wang Q."/>
            <person name="Jing D."/>
            <person name="Cao S."/>
        </authorList>
    </citation>
    <scope>NUCLEOTIDE SEQUENCE [LARGE SCALE GENOMIC DNA]</scope>
    <source>
        <strain evidence="8">cv. Tunisia</strain>
    </source>
</reference>
<evidence type="ECO:0000313" key="8">
    <source>
        <dbReference type="Proteomes" id="UP000515151"/>
    </source>
</evidence>
<evidence type="ECO:0000256" key="6">
    <source>
        <dbReference type="SAM" id="SignalP"/>
    </source>
</evidence>
<dbReference type="CDD" id="cd04216">
    <property type="entry name" value="Phytocyanin"/>
    <property type="match status" value="1"/>
</dbReference>
<evidence type="ECO:0000313" key="9">
    <source>
        <dbReference type="RefSeq" id="XP_031406729.1"/>
    </source>
</evidence>
<reference evidence="9" key="2">
    <citation type="submission" date="2025-08" db="UniProtKB">
        <authorList>
            <consortium name="RefSeq"/>
        </authorList>
    </citation>
    <scope>IDENTIFICATION</scope>
    <source>
        <tissue evidence="9">Leaf</tissue>
    </source>
</reference>
<feature type="region of interest" description="Disordered" evidence="4">
    <location>
        <begin position="125"/>
        <end position="161"/>
    </location>
</feature>
<accession>A0A6P8EK44</accession>
<evidence type="ECO:0000256" key="3">
    <source>
        <dbReference type="ARBA" id="ARBA00023180"/>
    </source>
</evidence>
<keyword evidence="5" id="KW-1133">Transmembrane helix</keyword>
<dbReference type="Pfam" id="PF02298">
    <property type="entry name" value="Cu_bind_like"/>
    <property type="match status" value="1"/>
</dbReference>
<dbReference type="InterPro" id="IPR003245">
    <property type="entry name" value="Phytocyanin_dom"/>
</dbReference>
<dbReference type="SUPFAM" id="SSF49503">
    <property type="entry name" value="Cupredoxins"/>
    <property type="match status" value="1"/>
</dbReference>
<dbReference type="InterPro" id="IPR008972">
    <property type="entry name" value="Cupredoxin"/>
</dbReference>
<dbReference type="Gene3D" id="2.60.40.420">
    <property type="entry name" value="Cupredoxins - blue copper proteins"/>
    <property type="match status" value="1"/>
</dbReference>
<dbReference type="AlphaFoldDB" id="A0A6P8EK44"/>
<keyword evidence="3" id="KW-0325">Glycoprotein</keyword>
<dbReference type="Proteomes" id="UP000515151">
    <property type="component" value="Chromosome 1"/>
</dbReference>
<dbReference type="PANTHER" id="PTHR33021">
    <property type="entry name" value="BLUE COPPER PROTEIN"/>
    <property type="match status" value="1"/>
</dbReference>
<feature type="chain" id="PRO_5027903147" evidence="6">
    <location>
        <begin position="19"/>
        <end position="182"/>
    </location>
</feature>
<dbReference type="PROSITE" id="PS51485">
    <property type="entry name" value="PHYTOCYANIN"/>
    <property type="match status" value="1"/>
</dbReference>
<keyword evidence="5" id="KW-0472">Membrane</keyword>
<protein>
    <submittedName>
        <fullName evidence="9">Blue copper protein-like</fullName>
    </submittedName>
</protein>
<dbReference type="GO" id="GO:0046872">
    <property type="term" value="F:metal ion binding"/>
    <property type="evidence" value="ECO:0007669"/>
    <property type="project" value="UniProtKB-KW"/>
</dbReference>
<evidence type="ECO:0000256" key="1">
    <source>
        <dbReference type="ARBA" id="ARBA00022723"/>
    </source>
</evidence>